<evidence type="ECO:0000256" key="1">
    <source>
        <dbReference type="SAM" id="MobiDB-lite"/>
    </source>
</evidence>
<feature type="region of interest" description="Disordered" evidence="1">
    <location>
        <begin position="43"/>
        <end position="77"/>
    </location>
</feature>
<proteinExistence type="predicted"/>
<dbReference type="EMBL" id="JAFIMR010000002">
    <property type="protein sequence ID" value="KAI1881144.1"/>
    <property type="molecule type" value="Genomic_DNA"/>
</dbReference>
<evidence type="ECO:0000313" key="2">
    <source>
        <dbReference type="EMBL" id="KAI1881144.1"/>
    </source>
</evidence>
<accession>A0A9P9WXK4</accession>
<organism evidence="2 3">
    <name type="scientific">Neoarthrinium moseri</name>
    <dbReference type="NCBI Taxonomy" id="1658444"/>
    <lineage>
        <taxon>Eukaryota</taxon>
        <taxon>Fungi</taxon>
        <taxon>Dikarya</taxon>
        <taxon>Ascomycota</taxon>
        <taxon>Pezizomycotina</taxon>
        <taxon>Sordariomycetes</taxon>
        <taxon>Xylariomycetidae</taxon>
        <taxon>Amphisphaeriales</taxon>
        <taxon>Apiosporaceae</taxon>
        <taxon>Neoarthrinium</taxon>
    </lineage>
</organism>
<feature type="compositionally biased region" description="Basic residues" evidence="1">
    <location>
        <begin position="48"/>
        <end position="64"/>
    </location>
</feature>
<sequence>MPSHRYGLRSVTRARENQHRKPVTIKIVGRHSPEQIRQTVAEDLEKKQRSRRHKKVTLRVKKQSQPRELAPPQPAPAPWRRPDFIIVFKGARNLWSLQDRISGRCIWHAERDQDRSVAFAYHGNHLVGLEDTTTGKLLYIDGRNIQAHSLTSDDVITYDQVHIPIEKPQDVDTLPVVNIKIEED</sequence>
<keyword evidence="3" id="KW-1185">Reference proteome</keyword>
<feature type="region of interest" description="Disordered" evidence="1">
    <location>
        <begin position="1"/>
        <end position="22"/>
    </location>
</feature>
<comment type="caution">
    <text evidence="2">The sequence shown here is derived from an EMBL/GenBank/DDBJ whole genome shotgun (WGS) entry which is preliminary data.</text>
</comment>
<dbReference type="AlphaFoldDB" id="A0A9P9WXK4"/>
<name>A0A9P9WXK4_9PEZI</name>
<gene>
    <name evidence="2" type="ORF">JX265_001384</name>
</gene>
<protein>
    <submittedName>
        <fullName evidence="2">Uncharacterized protein</fullName>
    </submittedName>
</protein>
<dbReference type="Proteomes" id="UP000829685">
    <property type="component" value="Unassembled WGS sequence"/>
</dbReference>
<reference evidence="2" key="1">
    <citation type="submission" date="2021-03" db="EMBL/GenBank/DDBJ databases">
        <title>Revisited historic fungal species revealed as producer of novel bioactive compounds through whole genome sequencing and comparative genomics.</title>
        <authorList>
            <person name="Vignolle G.A."/>
            <person name="Hochenegger N."/>
            <person name="Mach R.L."/>
            <person name="Mach-Aigner A.R."/>
            <person name="Javad Rahimi M."/>
            <person name="Salim K.A."/>
            <person name="Chan C.M."/>
            <person name="Lim L.B.L."/>
            <person name="Cai F."/>
            <person name="Druzhinina I.S."/>
            <person name="U'Ren J.M."/>
            <person name="Derntl C."/>
        </authorList>
    </citation>
    <scope>NUCLEOTIDE SEQUENCE</scope>
    <source>
        <strain evidence="2">TUCIM 5799</strain>
    </source>
</reference>
<evidence type="ECO:0000313" key="3">
    <source>
        <dbReference type="Proteomes" id="UP000829685"/>
    </source>
</evidence>